<dbReference type="InterPro" id="IPR026711">
    <property type="entry name" value="Msl-1"/>
</dbReference>
<dbReference type="Gene3D" id="6.10.250.2000">
    <property type="match status" value="1"/>
</dbReference>
<dbReference type="AlphaFoldDB" id="A0A226E323"/>
<dbReference type="STRING" id="158441.A0A226E323"/>
<gene>
    <name evidence="4" type="ORF">Fcan01_14276</name>
</gene>
<feature type="region of interest" description="Disordered" evidence="2">
    <location>
        <begin position="306"/>
        <end position="464"/>
    </location>
</feature>
<feature type="region of interest" description="Disordered" evidence="2">
    <location>
        <begin position="168"/>
        <end position="246"/>
    </location>
</feature>
<dbReference type="EMBL" id="LNIX01000008">
    <property type="protein sequence ID" value="OXA50896.1"/>
    <property type="molecule type" value="Genomic_DNA"/>
</dbReference>
<feature type="compositionally biased region" description="Polar residues" evidence="2">
    <location>
        <begin position="399"/>
        <end position="408"/>
    </location>
</feature>
<organism evidence="4 5">
    <name type="scientific">Folsomia candida</name>
    <name type="common">Springtail</name>
    <dbReference type="NCBI Taxonomy" id="158441"/>
    <lineage>
        <taxon>Eukaryota</taxon>
        <taxon>Metazoa</taxon>
        <taxon>Ecdysozoa</taxon>
        <taxon>Arthropoda</taxon>
        <taxon>Hexapoda</taxon>
        <taxon>Collembola</taxon>
        <taxon>Entomobryomorpha</taxon>
        <taxon>Isotomoidea</taxon>
        <taxon>Isotomidae</taxon>
        <taxon>Proisotominae</taxon>
        <taxon>Folsomia</taxon>
    </lineage>
</organism>
<feature type="region of interest" description="Disordered" evidence="2">
    <location>
        <begin position="773"/>
        <end position="818"/>
    </location>
</feature>
<dbReference type="Pfam" id="PF15275">
    <property type="entry name" value="PEHE"/>
    <property type="match status" value="1"/>
</dbReference>
<feature type="compositionally biased region" description="Low complexity" evidence="2">
    <location>
        <begin position="418"/>
        <end position="435"/>
    </location>
</feature>
<feature type="coiled-coil region" evidence="1">
    <location>
        <begin position="84"/>
        <end position="118"/>
    </location>
</feature>
<proteinExistence type="predicted"/>
<feature type="domain" description="PEHE" evidence="3">
    <location>
        <begin position="473"/>
        <end position="675"/>
    </location>
</feature>
<feature type="region of interest" description="Disordered" evidence="2">
    <location>
        <begin position="1"/>
        <end position="58"/>
    </location>
</feature>
<dbReference type="SMART" id="SM01300">
    <property type="entry name" value="PEHE"/>
    <property type="match status" value="1"/>
</dbReference>
<feature type="compositionally biased region" description="Low complexity" evidence="2">
    <location>
        <begin position="789"/>
        <end position="800"/>
    </location>
</feature>
<feature type="compositionally biased region" description="Basic and acidic residues" evidence="2">
    <location>
        <begin position="200"/>
        <end position="210"/>
    </location>
</feature>
<feature type="compositionally biased region" description="Acidic residues" evidence="2">
    <location>
        <begin position="681"/>
        <end position="691"/>
    </location>
</feature>
<keyword evidence="5" id="KW-1185">Reference proteome</keyword>
<evidence type="ECO:0000313" key="4">
    <source>
        <dbReference type="EMBL" id="OXA50896.1"/>
    </source>
</evidence>
<dbReference type="GO" id="GO:0003682">
    <property type="term" value="F:chromatin binding"/>
    <property type="evidence" value="ECO:0007669"/>
    <property type="project" value="TreeGrafter"/>
</dbReference>
<evidence type="ECO:0000256" key="1">
    <source>
        <dbReference type="SAM" id="Coils"/>
    </source>
</evidence>
<feature type="compositionally biased region" description="Basic and acidic residues" evidence="2">
    <location>
        <begin position="521"/>
        <end position="549"/>
    </location>
</feature>
<comment type="caution">
    <text evidence="4">The sequence shown here is derived from an EMBL/GenBank/DDBJ whole genome shotgun (WGS) entry which is preliminary data.</text>
</comment>
<dbReference type="PROSITE" id="PS52052">
    <property type="entry name" value="PEHE"/>
    <property type="match status" value="1"/>
</dbReference>
<feature type="compositionally biased region" description="Acidic residues" evidence="2">
    <location>
        <begin position="36"/>
        <end position="51"/>
    </location>
</feature>
<feature type="compositionally biased region" description="Basic and acidic residues" evidence="2">
    <location>
        <begin position="699"/>
        <end position="708"/>
    </location>
</feature>
<keyword evidence="1" id="KW-0175">Coiled coil</keyword>
<feature type="compositionally biased region" description="Acidic residues" evidence="2">
    <location>
        <begin position="354"/>
        <end position="372"/>
    </location>
</feature>
<dbReference type="PANTHER" id="PTHR21656">
    <property type="entry name" value="MALE-SPECIFIC LETHAL-1 PROTEIN"/>
    <property type="match status" value="1"/>
</dbReference>
<feature type="compositionally biased region" description="Acidic residues" evidence="2">
    <location>
        <begin position="632"/>
        <end position="642"/>
    </location>
</feature>
<dbReference type="Proteomes" id="UP000198287">
    <property type="component" value="Unassembled WGS sequence"/>
</dbReference>
<dbReference type="PANTHER" id="PTHR21656:SF2">
    <property type="entry name" value="MALE-SPECIFIC LETHAL 1 HOMOLOG"/>
    <property type="match status" value="1"/>
</dbReference>
<sequence length="818" mass="90578">MISMGAPREQEEVSSGASTFRDQLVRRRSRMRMGDNQDDDDDEEEDEEEDEQIVHEDGDWANLQILHHTAKLLEISTRQSSIQISGLRQSLEEKERDLSQLRDQLRQQEERERHLVEQNRLLRVQLLAATTEQQQQSASTPSSSAGTGVDKEVQVEHFDMVARPQRYNRGGAALPPELVPHPSLATVAPRQSSPQQPRCESGRRGSEGVRLEAPSSTSHLPDRRPVRTRGWRSASPQETDDGDIAGDAIIERDEFLASRNNHAIRVKSRAYHGLAAVRPLVQRRNGMKSGGKVVGYRWRHFAEHPFLDENGLPKDNQTQGEDNDQQDDDPPPVGEQQDDNEGDEETREDKEQEKGDDDDDDELPPEEDDYEGVGEVLAVIDLVEDEDCGRVIQECEPEAQTSTPTPSTAEEAKLSDQPAPATPSTSASIPTSSPPVTRSTKRKVVTDKNIKPELGGSMPKIMKVGKNHKADDGVEVPKWRELIFTHIVREDEEPRECNEEDVSEAAQLRRHAKLELDERRRKRWDSQRVREETYLEKLKRKMEEREQQRGKRKKSGTGPGRKVSGVVATTSCKGTKGATTSAALASSASGGAITSGKEMNKSSSSKSTGGMGGNKNKIGAGMKENKPAGGDNSDDEDGDLDDGDILYIRVADDIPIAVFGHPIPVIEKAEFQLPWVFHEDDEDGIFDDDESPPPSPPEMGKHPFEEPPPHLTSPQRRMAMLKRKILRRAMKPLQARAMKNRMSLNKTTGSVSNSVTATPPLVSPVVSSYLENINSNNEIGGGREEEESPSSSTAPTSGTGDDLPPSSLAKLSVTSWLR</sequence>
<dbReference type="GO" id="GO:0072487">
    <property type="term" value="C:MSL complex"/>
    <property type="evidence" value="ECO:0007669"/>
    <property type="project" value="InterPro"/>
</dbReference>
<dbReference type="OrthoDB" id="6022555at2759"/>
<reference evidence="4 5" key="1">
    <citation type="submission" date="2015-12" db="EMBL/GenBank/DDBJ databases">
        <title>The genome of Folsomia candida.</title>
        <authorList>
            <person name="Faddeeva A."/>
            <person name="Derks M.F."/>
            <person name="Anvar Y."/>
            <person name="Smit S."/>
            <person name="Van Straalen N."/>
            <person name="Roelofs D."/>
        </authorList>
    </citation>
    <scope>NUCLEOTIDE SEQUENCE [LARGE SCALE GENOMIC DNA]</scope>
    <source>
        <strain evidence="4 5">VU population</strain>
        <tissue evidence="4">Whole body</tissue>
    </source>
</reference>
<feature type="region of interest" description="Disordered" evidence="2">
    <location>
        <begin position="521"/>
        <end position="642"/>
    </location>
</feature>
<protein>
    <submittedName>
        <fullName evidence="4">Male-specific lethal 1-like 1</fullName>
    </submittedName>
</protein>
<evidence type="ECO:0000259" key="3">
    <source>
        <dbReference type="PROSITE" id="PS52052"/>
    </source>
</evidence>
<feature type="compositionally biased region" description="Low complexity" evidence="2">
    <location>
        <begin position="573"/>
        <end position="608"/>
    </location>
</feature>
<feature type="region of interest" description="Disordered" evidence="2">
    <location>
        <begin position="681"/>
        <end position="717"/>
    </location>
</feature>
<feature type="compositionally biased region" description="Polar residues" evidence="2">
    <location>
        <begin position="189"/>
        <end position="198"/>
    </location>
</feature>
<name>A0A226E323_FOLCA</name>
<feature type="compositionally biased region" description="Acidic residues" evidence="2">
    <location>
        <begin position="321"/>
        <end position="346"/>
    </location>
</feature>
<evidence type="ECO:0000256" key="2">
    <source>
        <dbReference type="SAM" id="MobiDB-lite"/>
    </source>
</evidence>
<dbReference type="InterPro" id="IPR029332">
    <property type="entry name" value="PEHE_dom"/>
</dbReference>
<accession>A0A226E323</accession>
<evidence type="ECO:0000313" key="5">
    <source>
        <dbReference type="Proteomes" id="UP000198287"/>
    </source>
</evidence>